<keyword evidence="6 10" id="KW-0479">Metal-binding</keyword>
<dbReference type="CDD" id="cd09278">
    <property type="entry name" value="RNase_HI_prokaryote_like"/>
    <property type="match status" value="1"/>
</dbReference>
<comment type="subcellular location">
    <subcellularLocation>
        <location evidence="10">Cytoplasm</location>
    </subcellularLocation>
</comment>
<comment type="subunit">
    <text evidence="3 10">Monomer.</text>
</comment>
<feature type="binding site" evidence="10">
    <location>
        <position position="18"/>
    </location>
    <ligand>
        <name>Mg(2+)</name>
        <dbReference type="ChEBI" id="CHEBI:18420"/>
        <label>2</label>
    </ligand>
</feature>
<dbReference type="HAMAP" id="MF_00042">
    <property type="entry name" value="RNase_H"/>
    <property type="match status" value="1"/>
</dbReference>
<keyword evidence="13" id="KW-1185">Reference proteome</keyword>
<evidence type="ECO:0000256" key="2">
    <source>
        <dbReference type="ARBA" id="ARBA00005300"/>
    </source>
</evidence>
<sequence length="313" mass="35227">MAEDKKLPHSPEVVIYTDGACSPNPGPGGWGAVLLAGGKVVKELSGFGGQSTNNRMELTAAVAALQSLDSPQRLTVYTDSTYLRHGMSDWINGWQRNGWLTADRKPVKNADLWQELLVLIKRHQVTWKWVRGHGSDRWNLRADELAVLARKSGEERRHDSPAPDHGPAADDVCLSLGVTCRQAVGVGGWAVILRWRDRVRVLGGRVEGMTANQLYIHAAIEGLRVLKKDVPVHIYTYSGYLRDGAGNWLEGWRQRQWLTREGEPVSNRELWQRLAALLDRQRVCVHLADRDRELCTMQEAKELAREFERGLES</sequence>
<protein>
    <recommendedName>
        <fullName evidence="4 10">Ribonuclease H</fullName>
        <shortName evidence="10">RNase H</shortName>
        <ecNumber evidence="4 10">3.1.26.4</ecNumber>
    </recommendedName>
</protein>
<evidence type="ECO:0000256" key="1">
    <source>
        <dbReference type="ARBA" id="ARBA00000077"/>
    </source>
</evidence>
<proteinExistence type="inferred from homology"/>
<dbReference type="InterPro" id="IPR050092">
    <property type="entry name" value="RNase_H"/>
</dbReference>
<comment type="similarity">
    <text evidence="2 10">Belongs to the RNase H family.</text>
</comment>
<keyword evidence="8 10" id="KW-0378">Hydrolase</keyword>
<dbReference type="Gene3D" id="3.30.420.10">
    <property type="entry name" value="Ribonuclease H-like superfamily/Ribonuclease H"/>
    <property type="match status" value="2"/>
</dbReference>
<feature type="domain" description="RNase H type-1" evidence="11">
    <location>
        <begin position="9"/>
        <end position="151"/>
    </location>
</feature>
<dbReference type="InterPro" id="IPR022892">
    <property type="entry name" value="RNaseHI"/>
</dbReference>
<dbReference type="NCBIfam" id="NF001236">
    <property type="entry name" value="PRK00203.1"/>
    <property type="match status" value="1"/>
</dbReference>
<feature type="domain" description="RNase H type-1" evidence="11">
    <location>
        <begin position="161"/>
        <end position="309"/>
    </location>
</feature>
<evidence type="ECO:0000256" key="4">
    <source>
        <dbReference type="ARBA" id="ARBA00012180"/>
    </source>
</evidence>
<evidence type="ECO:0000256" key="9">
    <source>
        <dbReference type="ARBA" id="ARBA00022842"/>
    </source>
</evidence>
<evidence type="ECO:0000259" key="11">
    <source>
        <dbReference type="PROSITE" id="PS50879"/>
    </source>
</evidence>
<dbReference type="SUPFAM" id="SSF53098">
    <property type="entry name" value="Ribonuclease H-like"/>
    <property type="match status" value="2"/>
</dbReference>
<dbReference type="PANTHER" id="PTHR10642:SF26">
    <property type="entry name" value="RIBONUCLEASE H1"/>
    <property type="match status" value="1"/>
</dbReference>
<feature type="binding site" evidence="10">
    <location>
        <position position="18"/>
    </location>
    <ligand>
        <name>Mg(2+)</name>
        <dbReference type="ChEBI" id="CHEBI:18420"/>
        <label>1</label>
    </ligand>
</feature>
<dbReference type="Pfam" id="PF00075">
    <property type="entry name" value="RNase_H"/>
    <property type="match status" value="2"/>
</dbReference>
<evidence type="ECO:0000313" key="13">
    <source>
        <dbReference type="Proteomes" id="UP000830055"/>
    </source>
</evidence>
<dbReference type="PROSITE" id="PS50879">
    <property type="entry name" value="RNASE_H_1"/>
    <property type="match status" value="2"/>
</dbReference>
<dbReference type="Proteomes" id="UP000830055">
    <property type="component" value="Chromosome"/>
</dbReference>
<dbReference type="EC" id="3.1.26.4" evidence="4 10"/>
<evidence type="ECO:0000313" key="12">
    <source>
        <dbReference type="EMBL" id="BDD87573.1"/>
    </source>
</evidence>
<evidence type="ECO:0000256" key="3">
    <source>
        <dbReference type="ARBA" id="ARBA00011245"/>
    </source>
</evidence>
<dbReference type="InterPro" id="IPR012337">
    <property type="entry name" value="RNaseH-like_sf"/>
</dbReference>
<dbReference type="RefSeq" id="WP_284154593.1">
    <property type="nucleotide sequence ID" value="NZ_AP025516.1"/>
</dbReference>
<evidence type="ECO:0000256" key="6">
    <source>
        <dbReference type="ARBA" id="ARBA00022723"/>
    </source>
</evidence>
<comment type="function">
    <text evidence="10">Endonuclease that specifically degrades the RNA of RNA-DNA hybrids.</text>
</comment>
<keyword evidence="5 10" id="KW-0540">Nuclease</keyword>
<feature type="binding site" evidence="10">
    <location>
        <position position="79"/>
    </location>
    <ligand>
        <name>Mg(2+)</name>
        <dbReference type="ChEBI" id="CHEBI:18420"/>
        <label>1</label>
    </ligand>
</feature>
<accession>A0ABN6M3T9</accession>
<evidence type="ECO:0000256" key="10">
    <source>
        <dbReference type="HAMAP-Rule" id="MF_00042"/>
    </source>
</evidence>
<name>A0ABN6M3T9_9BACT</name>
<keyword evidence="10" id="KW-0963">Cytoplasm</keyword>
<evidence type="ECO:0000256" key="8">
    <source>
        <dbReference type="ARBA" id="ARBA00022801"/>
    </source>
</evidence>
<dbReference type="InterPro" id="IPR036397">
    <property type="entry name" value="RNaseH_sf"/>
</dbReference>
<reference evidence="12 13" key="1">
    <citation type="submission" date="2022-01" db="EMBL/GenBank/DDBJ databases">
        <title>Desulfofustis limnae sp. nov., a novel mesophilic sulfate-reducing bacterium isolated from marsh soil.</title>
        <authorList>
            <person name="Watanabe M."/>
            <person name="Takahashi A."/>
            <person name="Kojima H."/>
            <person name="Fukui M."/>
        </authorList>
    </citation>
    <scope>NUCLEOTIDE SEQUENCE [LARGE SCALE GENOMIC DNA]</scope>
    <source>
        <strain evidence="12 13">PPLL</strain>
    </source>
</reference>
<gene>
    <name evidence="10" type="primary">rnhA</name>
    <name evidence="12" type="ORF">DPPLL_19380</name>
</gene>
<feature type="binding site" evidence="10">
    <location>
        <position position="143"/>
    </location>
    <ligand>
        <name>Mg(2+)</name>
        <dbReference type="ChEBI" id="CHEBI:18420"/>
        <label>2</label>
    </ligand>
</feature>
<dbReference type="PANTHER" id="PTHR10642">
    <property type="entry name" value="RIBONUCLEASE H1"/>
    <property type="match status" value="1"/>
</dbReference>
<evidence type="ECO:0000256" key="5">
    <source>
        <dbReference type="ARBA" id="ARBA00022722"/>
    </source>
</evidence>
<dbReference type="EMBL" id="AP025516">
    <property type="protein sequence ID" value="BDD87573.1"/>
    <property type="molecule type" value="Genomic_DNA"/>
</dbReference>
<comment type="cofactor">
    <cofactor evidence="10">
        <name>Mg(2+)</name>
        <dbReference type="ChEBI" id="CHEBI:18420"/>
    </cofactor>
    <text evidence="10">Binds 1 Mg(2+) ion per subunit. May bind a second metal ion at a regulatory site, or after substrate binding.</text>
</comment>
<feature type="binding site" evidence="10">
    <location>
        <position position="57"/>
    </location>
    <ligand>
        <name>Mg(2+)</name>
        <dbReference type="ChEBI" id="CHEBI:18420"/>
        <label>1</label>
    </ligand>
</feature>
<evidence type="ECO:0000256" key="7">
    <source>
        <dbReference type="ARBA" id="ARBA00022759"/>
    </source>
</evidence>
<keyword evidence="9 10" id="KW-0460">Magnesium</keyword>
<dbReference type="InterPro" id="IPR002156">
    <property type="entry name" value="RNaseH_domain"/>
</dbReference>
<organism evidence="12 13">
    <name type="scientific">Desulfofustis limnaeus</name>
    <dbReference type="NCBI Taxonomy" id="2740163"/>
    <lineage>
        <taxon>Bacteria</taxon>
        <taxon>Pseudomonadati</taxon>
        <taxon>Thermodesulfobacteriota</taxon>
        <taxon>Desulfobulbia</taxon>
        <taxon>Desulfobulbales</taxon>
        <taxon>Desulfocapsaceae</taxon>
        <taxon>Desulfofustis</taxon>
    </lineage>
</organism>
<keyword evidence="7 10" id="KW-0255">Endonuclease</keyword>
<comment type="catalytic activity">
    <reaction evidence="1 10">
        <text>Endonucleolytic cleavage to 5'-phosphomonoester.</text>
        <dbReference type="EC" id="3.1.26.4"/>
    </reaction>
</comment>